<comment type="caution">
    <text evidence="3">The sequence shown here is derived from an EMBL/GenBank/DDBJ whole genome shotgun (WGS) entry which is preliminary data.</text>
</comment>
<dbReference type="EMBL" id="JAAGUZ010000029">
    <property type="protein sequence ID" value="NEW45309.1"/>
    <property type="molecule type" value="Genomic_DNA"/>
</dbReference>
<dbReference type="Proteomes" id="UP000468928">
    <property type="component" value="Unassembled WGS sequence"/>
</dbReference>
<sequence>MVARYGERNVLLVLGALRACWPLRLTFVGPGIGGLLVVMVTEFGLILTMGLFNPIFATYRLRNAESGVLARVLAAWSITSTATIAAMTAMWVYSQPRPSRAVPSPPPPRALRPCC</sequence>
<organism evidence="3 5">
    <name type="scientific">Nocardia cyriacigeorgica</name>
    <dbReference type="NCBI Taxonomy" id="135487"/>
    <lineage>
        <taxon>Bacteria</taxon>
        <taxon>Bacillati</taxon>
        <taxon>Actinomycetota</taxon>
        <taxon>Actinomycetes</taxon>
        <taxon>Mycobacteriales</taxon>
        <taxon>Nocardiaceae</taxon>
        <taxon>Nocardia</taxon>
    </lineage>
</organism>
<dbReference type="AlphaFoldDB" id="A0A6P1D6V7"/>
<evidence type="ECO:0000256" key="2">
    <source>
        <dbReference type="SAM" id="Phobius"/>
    </source>
</evidence>
<evidence type="ECO:0000313" key="3">
    <source>
        <dbReference type="EMBL" id="NEW45309.1"/>
    </source>
</evidence>
<evidence type="ECO:0000256" key="1">
    <source>
        <dbReference type="SAM" id="MobiDB-lite"/>
    </source>
</evidence>
<evidence type="ECO:0000313" key="5">
    <source>
        <dbReference type="Proteomes" id="UP000468928"/>
    </source>
</evidence>
<keyword evidence="6" id="KW-1185">Reference proteome</keyword>
<keyword evidence="2" id="KW-0812">Transmembrane</keyword>
<keyword evidence="2" id="KW-1133">Transmembrane helix</keyword>
<dbReference type="EMBL" id="JAAGUX010000028">
    <property type="protein sequence ID" value="NEW57309.1"/>
    <property type="molecule type" value="Genomic_DNA"/>
</dbReference>
<feature type="transmembrane region" description="Helical" evidence="2">
    <location>
        <begin position="68"/>
        <end position="93"/>
    </location>
</feature>
<feature type="transmembrane region" description="Helical" evidence="2">
    <location>
        <begin position="32"/>
        <end position="56"/>
    </location>
</feature>
<accession>A0A6P1D6V7</accession>
<evidence type="ECO:0000313" key="4">
    <source>
        <dbReference type="EMBL" id="NEW57309.1"/>
    </source>
</evidence>
<keyword evidence="2" id="KW-0472">Membrane</keyword>
<reference evidence="5 6" key="1">
    <citation type="submission" date="2020-01" db="EMBL/GenBank/DDBJ databases">
        <title>Genetics and antimicrobial susceptibilities of Nocardia species isolated from the soil; a comparison with species isolated from humans.</title>
        <authorList>
            <person name="Carrasco G."/>
            <person name="Monzon S."/>
            <person name="Sansegundo M."/>
            <person name="Garcia E."/>
            <person name="Garrido N."/>
            <person name="Medina M.J."/>
            <person name="Villalon P."/>
            <person name="Ramirez-Arocha A.C."/>
            <person name="Jimenez P."/>
            <person name="Cuesta I."/>
            <person name="Valdezate S."/>
        </authorList>
    </citation>
    <scope>NUCLEOTIDE SEQUENCE [LARGE SCALE GENOMIC DNA]</scope>
    <source>
        <strain evidence="3 5">CNM20110639</strain>
        <strain evidence="4 6">CNM20110649</strain>
    </source>
</reference>
<feature type="region of interest" description="Disordered" evidence="1">
    <location>
        <begin position="96"/>
        <end position="115"/>
    </location>
</feature>
<dbReference type="RefSeq" id="WP_163828977.1">
    <property type="nucleotide sequence ID" value="NZ_JAAGUX010000028.1"/>
</dbReference>
<dbReference type="Proteomes" id="UP000470876">
    <property type="component" value="Unassembled WGS sequence"/>
</dbReference>
<proteinExistence type="predicted"/>
<name>A0A6P1D6V7_9NOCA</name>
<protein>
    <submittedName>
        <fullName evidence="3">Uncharacterized protein</fullName>
    </submittedName>
</protein>
<gene>
    <name evidence="3" type="ORF">GV789_12700</name>
    <name evidence="4" type="ORF">GV794_16830</name>
</gene>
<feature type="compositionally biased region" description="Pro residues" evidence="1">
    <location>
        <begin position="103"/>
        <end position="115"/>
    </location>
</feature>
<evidence type="ECO:0000313" key="6">
    <source>
        <dbReference type="Proteomes" id="UP000470876"/>
    </source>
</evidence>